<dbReference type="PANTHER" id="PTHR30469">
    <property type="entry name" value="MULTIDRUG RESISTANCE PROTEIN MDTA"/>
    <property type="match status" value="1"/>
</dbReference>
<gene>
    <name evidence="2" type="ORF">GCM10010439_14700</name>
</gene>
<evidence type="ECO:0000313" key="2">
    <source>
        <dbReference type="EMBL" id="GAA2722330.1"/>
    </source>
</evidence>
<dbReference type="PANTHER" id="PTHR30469:SF33">
    <property type="entry name" value="SLR1207 PROTEIN"/>
    <property type="match status" value="1"/>
</dbReference>
<feature type="chain" id="PRO_5045981578" description="Multidrug efflux pump subunit AcrA (Membrane-fusion protein)" evidence="1">
    <location>
        <begin position="28"/>
        <end position="391"/>
    </location>
</feature>
<name>A0ABP6GGJ9_9ACTN</name>
<proteinExistence type="predicted"/>
<sequence>MAAQRRRRRLLTGVVAVALLSSGVGFAAARWIKSPAQQAADAGEPPTTLLTAKVERRVLTTTIVLRGQVAPSRTLDVSLGALSEGAAVITRLPVKIGRSVKRGTVVAEVSGRPIIVLPGKIVAYRDLRFGARGPDVVQLQAALRSIGYSVADPRGELGPGTSTAIGRLYVDRGYTAVFTEETRKCAKPKTVCKPKTVKRPYLPVGEVSYTSAFPVRVSAIRGKFGQRAEGVILQLATSDLRVRSSLSPADRDLVRVGRPVEIFSESAGRGVKGKISAIGELPSAAASLDEQAGETGPSGHPITVSGNIPQSLAGQDVRLTIIAGRTDSPVLVVPASALYGTTAGTSQVIKVGEGGGRERIDVTIGASSGGFMEVRPSGDVLREGDSVVIGK</sequence>
<organism evidence="2 3">
    <name type="scientific">Actinocorallia aurantiaca</name>
    <dbReference type="NCBI Taxonomy" id="46204"/>
    <lineage>
        <taxon>Bacteria</taxon>
        <taxon>Bacillati</taxon>
        <taxon>Actinomycetota</taxon>
        <taxon>Actinomycetes</taxon>
        <taxon>Streptosporangiales</taxon>
        <taxon>Thermomonosporaceae</taxon>
        <taxon>Actinocorallia</taxon>
    </lineage>
</organism>
<protein>
    <recommendedName>
        <fullName evidence="4">Multidrug efflux pump subunit AcrA (Membrane-fusion protein)</fullName>
    </recommendedName>
</protein>
<feature type="signal peptide" evidence="1">
    <location>
        <begin position="1"/>
        <end position="27"/>
    </location>
</feature>
<comment type="caution">
    <text evidence="2">The sequence shown here is derived from an EMBL/GenBank/DDBJ whole genome shotgun (WGS) entry which is preliminary data.</text>
</comment>
<evidence type="ECO:0000313" key="3">
    <source>
        <dbReference type="Proteomes" id="UP001501842"/>
    </source>
</evidence>
<dbReference type="InterPro" id="IPR036365">
    <property type="entry name" value="PGBD-like_sf"/>
</dbReference>
<evidence type="ECO:0000256" key="1">
    <source>
        <dbReference type="SAM" id="SignalP"/>
    </source>
</evidence>
<accession>A0ABP6GGJ9</accession>
<keyword evidence="3" id="KW-1185">Reference proteome</keyword>
<evidence type="ECO:0008006" key="4">
    <source>
        <dbReference type="Google" id="ProtNLM"/>
    </source>
</evidence>
<dbReference type="Gene3D" id="1.10.101.10">
    <property type="entry name" value="PGBD-like superfamily/PGBD"/>
    <property type="match status" value="1"/>
</dbReference>
<dbReference type="EMBL" id="BAAATZ010000006">
    <property type="protein sequence ID" value="GAA2722330.1"/>
    <property type="molecule type" value="Genomic_DNA"/>
</dbReference>
<dbReference type="InterPro" id="IPR036366">
    <property type="entry name" value="PGBDSf"/>
</dbReference>
<dbReference type="Gene3D" id="2.40.420.20">
    <property type="match status" value="1"/>
</dbReference>
<reference evidence="3" key="1">
    <citation type="journal article" date="2019" name="Int. J. Syst. Evol. Microbiol.">
        <title>The Global Catalogue of Microorganisms (GCM) 10K type strain sequencing project: providing services to taxonomists for standard genome sequencing and annotation.</title>
        <authorList>
            <consortium name="The Broad Institute Genomics Platform"/>
            <consortium name="The Broad Institute Genome Sequencing Center for Infectious Disease"/>
            <person name="Wu L."/>
            <person name="Ma J."/>
        </authorList>
    </citation>
    <scope>NUCLEOTIDE SEQUENCE [LARGE SCALE GENOMIC DNA]</scope>
    <source>
        <strain evidence="3">JCM 8201</strain>
    </source>
</reference>
<dbReference type="SUPFAM" id="SSF47090">
    <property type="entry name" value="PGBD-like"/>
    <property type="match status" value="1"/>
</dbReference>
<dbReference type="Proteomes" id="UP001501842">
    <property type="component" value="Unassembled WGS sequence"/>
</dbReference>
<keyword evidence="1" id="KW-0732">Signal</keyword>